<feature type="region of interest" description="Disordered" evidence="1">
    <location>
        <begin position="445"/>
        <end position="476"/>
    </location>
</feature>
<sequence length="527" mass="54901">MEQFGPLPPEDAYLTALDKISLNITSVSLLSENLDKDTAGAVDGRNSGVESSHKPSAMMGCPAVRLILMTVVDEHLSSSAASLIKALSTIKTPLHGYESPLPPSPCPRYNGIGPPSSTLGGTITKPMDQISSTFKQGMKSQGSGTLDAALLVVCTDVKAFEACQEKLPVAGHSCFKGSHVKTEETTSQRERRDALSFAKVRYILNALSLGFGVLYLDPEIGGSIRSDPVPSLLASTGGAATFVIASDAPTSSCHENDSRVLAAALQAEEEAGGRGEAAAGRGSMIGSTHHLLSAERSKSNALSYESTKEAGLGDADSAGSVHHEGKTAECAHPNHTSNDGFGTEVTDSSHEEGESIVGPCNSGNPHSTLDADLVRGAAALMTGAAEELAFLQRNLLKSSRGSERGLGVAEAQAPESAVPSVLLIRPTSGAVRCVFDWMVSMWNSRRGQDSDGPSHQKTVTRGEVSRSSTRKSGATGLLVDTGGAQTLFSSRFETLHYQSVVPECAAAFRAGIQSVTTGAFQCLPSKG</sequence>
<reference evidence="2 3" key="1">
    <citation type="submission" date="2017-08" db="EMBL/GenBank/DDBJ databases">
        <title>Acidophilic green algal genome provides insights into adaptation to an acidic environment.</title>
        <authorList>
            <person name="Hirooka S."/>
            <person name="Hirose Y."/>
            <person name="Kanesaki Y."/>
            <person name="Higuchi S."/>
            <person name="Fujiwara T."/>
            <person name="Onuma R."/>
            <person name="Era A."/>
            <person name="Ohbayashi R."/>
            <person name="Uzuka A."/>
            <person name="Nozaki H."/>
            <person name="Yoshikawa H."/>
            <person name="Miyagishima S.Y."/>
        </authorList>
    </citation>
    <scope>NUCLEOTIDE SEQUENCE [LARGE SCALE GENOMIC DNA]</scope>
    <source>
        <strain evidence="2 3">NIES-2499</strain>
    </source>
</reference>
<evidence type="ECO:0000256" key="1">
    <source>
        <dbReference type="SAM" id="MobiDB-lite"/>
    </source>
</evidence>
<feature type="compositionally biased region" description="Polar residues" evidence="1">
    <location>
        <begin position="455"/>
        <end position="472"/>
    </location>
</feature>
<accession>A0A250WSB0</accession>
<dbReference type="AlphaFoldDB" id="A0A250WSB0"/>
<evidence type="ECO:0000313" key="3">
    <source>
        <dbReference type="Proteomes" id="UP000232323"/>
    </source>
</evidence>
<keyword evidence="3" id="KW-1185">Reference proteome</keyword>
<dbReference type="OrthoDB" id="10678500at2759"/>
<proteinExistence type="predicted"/>
<comment type="caution">
    <text evidence="2">The sequence shown here is derived from an EMBL/GenBank/DDBJ whole genome shotgun (WGS) entry which is preliminary data.</text>
</comment>
<organism evidence="2 3">
    <name type="scientific">Chlamydomonas eustigma</name>
    <dbReference type="NCBI Taxonomy" id="1157962"/>
    <lineage>
        <taxon>Eukaryota</taxon>
        <taxon>Viridiplantae</taxon>
        <taxon>Chlorophyta</taxon>
        <taxon>core chlorophytes</taxon>
        <taxon>Chlorophyceae</taxon>
        <taxon>CS clade</taxon>
        <taxon>Chlamydomonadales</taxon>
        <taxon>Chlamydomonadaceae</taxon>
        <taxon>Chlamydomonas</taxon>
    </lineage>
</organism>
<dbReference type="Proteomes" id="UP000232323">
    <property type="component" value="Unassembled WGS sequence"/>
</dbReference>
<dbReference type="EMBL" id="BEGY01000004">
    <property type="protein sequence ID" value="GAX73718.1"/>
    <property type="molecule type" value="Genomic_DNA"/>
</dbReference>
<gene>
    <name evidence="2" type="ORF">CEUSTIGMA_g1171.t1</name>
</gene>
<evidence type="ECO:0000313" key="2">
    <source>
        <dbReference type="EMBL" id="GAX73718.1"/>
    </source>
</evidence>
<protein>
    <submittedName>
        <fullName evidence="2">Uncharacterized protein</fullName>
    </submittedName>
</protein>
<feature type="region of interest" description="Disordered" evidence="1">
    <location>
        <begin position="296"/>
        <end position="364"/>
    </location>
</feature>
<name>A0A250WSB0_9CHLO</name>